<dbReference type="InterPro" id="IPR014013">
    <property type="entry name" value="Helic_SF1/SF2_ATP-bd_DinG/Rad3"/>
</dbReference>
<protein>
    <submittedName>
        <fullName evidence="6">Helicase c2</fullName>
    </submittedName>
</protein>
<keyword evidence="7" id="KW-1185">Reference proteome</keyword>
<dbReference type="GO" id="GO:0016818">
    <property type="term" value="F:hydrolase activity, acting on acid anhydrides, in phosphorus-containing anhydrides"/>
    <property type="evidence" value="ECO:0007669"/>
    <property type="project" value="InterPro"/>
</dbReference>
<dbReference type="STRING" id="402881.Plav_0430"/>
<sequence length="970" mass="105109">MPQIPSFDSSGSAGAGGPFLPDAAAMVPSRARGGGAIAVSADGEIEELGPEEALRRIEREPVMLVHAGFTARRIARGRQFREPGPHILDLMELFAFVHPAQTCLPTPEGLARALGIEAGETPEDQALMLREAAAQMLATLQNLALPDRPSAARTAYRMAEGGWAWGPGVVAALRDALGREGKPPGSRGFDIWNELPEWEERGPRPPAGSMPVSEAEARAQLALLAGDDAERRTGQADFAGAASLAFAPRDAAGAPNVVIAEAGTGIGKTIGYIAPASLWAARNKGTVWLSTYTKNLQRQLDQELSRLYPDPAEKAEKAVIRKGRENYLCMLNFAELADRAAMGGGAVAIGLVARWAKASRDGDMVGGDFPAWLAARLGGVTGRTGLTDRRGECVYTACPYYKKCFIERAIRKARRAEIVVANHALVMRQAALDQAMGPVAHRPVKAAEAAGNAEDEAPSGREALARFVFDEGHHIFDAADGAFSATLSGLETAELRRWIRGAEGQRGRRGRGIEERVGDLIAEDKLAEEALAAALSAAAALPAPGWTARIHDGAPRGAGEKFLALVRQQVHARAEDNDSPFSLEAETMPPVPGLMEAAAALDDALKRLAAPLQLIADRLRARLDDEAEDLDTSTRIRMDAAARGLDRRVRILIPSWRSMLASLNAATPEAFVDWFSVERLYGREIDMGMHRHWRDPTIPFADAVLEPAHGVLITSATLRDRLVEEAEDDEGWETAEIRTGASHLAVPARRAFMASPFDYEKQVRIFVVRDVSRTDINQVASAYRELFRAAGGGALGLFTAIHRLRAVHERIVTPLEEAGLELYAQHVDALDTATLVDIFRAERHACLLGTDAVRDGVDVPGDSLRMIVFDRVPWPRPDILHKARREQFGKARYDDMLTRLRLKQAFGRLIRRATDRGVFIALDARLPTRLTSAFPRGVTVHRVGLAEAIDESRRFLSGGEAELAPAKATP</sequence>
<evidence type="ECO:0000256" key="4">
    <source>
        <dbReference type="ARBA" id="ARBA00038058"/>
    </source>
</evidence>
<dbReference type="eggNOG" id="COG1199">
    <property type="taxonomic scope" value="Bacteria"/>
</dbReference>
<comment type="similarity">
    <text evidence="4">Belongs to the helicase family. DinG subfamily.</text>
</comment>
<keyword evidence="3" id="KW-0067">ATP-binding</keyword>
<dbReference type="Gene3D" id="3.40.50.300">
    <property type="entry name" value="P-loop containing nucleotide triphosphate hydrolases"/>
    <property type="match status" value="2"/>
</dbReference>
<dbReference type="InterPro" id="IPR045028">
    <property type="entry name" value="DinG/Rad3-like"/>
</dbReference>
<dbReference type="PANTHER" id="PTHR11472">
    <property type="entry name" value="DNA REPAIR DEAD HELICASE RAD3/XP-D SUBFAMILY MEMBER"/>
    <property type="match status" value="1"/>
</dbReference>
<evidence type="ECO:0000256" key="1">
    <source>
        <dbReference type="ARBA" id="ARBA00022741"/>
    </source>
</evidence>
<gene>
    <name evidence="6" type="ordered locus">Plav_0430</name>
</gene>
<dbReference type="AlphaFoldDB" id="A7HQ70"/>
<dbReference type="PROSITE" id="PS51193">
    <property type="entry name" value="HELICASE_ATP_BIND_2"/>
    <property type="match status" value="1"/>
</dbReference>
<proteinExistence type="inferred from homology"/>
<keyword evidence="1" id="KW-0547">Nucleotide-binding</keyword>
<evidence type="ECO:0000256" key="3">
    <source>
        <dbReference type="ARBA" id="ARBA00022840"/>
    </source>
</evidence>
<dbReference type="Pfam" id="PF13307">
    <property type="entry name" value="Helicase_C_2"/>
    <property type="match status" value="1"/>
</dbReference>
<dbReference type="EMBL" id="CP000774">
    <property type="protein sequence ID" value="ABS62053.1"/>
    <property type="molecule type" value="Genomic_DNA"/>
</dbReference>
<accession>A7HQ70</accession>
<evidence type="ECO:0000259" key="5">
    <source>
        <dbReference type="PROSITE" id="PS51193"/>
    </source>
</evidence>
<evidence type="ECO:0000313" key="7">
    <source>
        <dbReference type="Proteomes" id="UP000006377"/>
    </source>
</evidence>
<dbReference type="GO" id="GO:0005524">
    <property type="term" value="F:ATP binding"/>
    <property type="evidence" value="ECO:0007669"/>
    <property type="project" value="UniProtKB-KW"/>
</dbReference>
<dbReference type="InterPro" id="IPR027417">
    <property type="entry name" value="P-loop_NTPase"/>
</dbReference>
<name>A7HQ70_PARL1</name>
<dbReference type="GO" id="GO:0006139">
    <property type="term" value="P:nucleobase-containing compound metabolic process"/>
    <property type="evidence" value="ECO:0007669"/>
    <property type="project" value="InterPro"/>
</dbReference>
<organism evidence="6 7">
    <name type="scientific">Parvibaculum lavamentivorans (strain DS-1 / DSM 13023 / NCIMB 13966)</name>
    <dbReference type="NCBI Taxonomy" id="402881"/>
    <lineage>
        <taxon>Bacteria</taxon>
        <taxon>Pseudomonadati</taxon>
        <taxon>Pseudomonadota</taxon>
        <taxon>Alphaproteobacteria</taxon>
        <taxon>Hyphomicrobiales</taxon>
        <taxon>Parvibaculaceae</taxon>
        <taxon>Parvibaculum</taxon>
    </lineage>
</organism>
<reference evidence="6 7" key="1">
    <citation type="journal article" date="2011" name="Stand. Genomic Sci.">
        <title>Complete genome sequence of Parvibaculum lavamentivorans type strain (DS-1(T)).</title>
        <authorList>
            <person name="Schleheck D."/>
            <person name="Weiss M."/>
            <person name="Pitluck S."/>
            <person name="Bruce D."/>
            <person name="Land M.L."/>
            <person name="Han S."/>
            <person name="Saunders E."/>
            <person name="Tapia R."/>
            <person name="Detter C."/>
            <person name="Brettin T."/>
            <person name="Han J."/>
            <person name="Woyke T."/>
            <person name="Goodwin L."/>
            <person name="Pennacchio L."/>
            <person name="Nolan M."/>
            <person name="Cook A.M."/>
            <person name="Kjelleberg S."/>
            <person name="Thomas T."/>
        </authorList>
    </citation>
    <scope>NUCLEOTIDE SEQUENCE [LARGE SCALE GENOMIC DNA]</scope>
    <source>
        <strain evidence="7">DS-1 / DSM 13023 / NCIMB 13966</strain>
    </source>
</reference>
<dbReference type="HOGENOM" id="CLU_337348_0_0_5"/>
<dbReference type="Proteomes" id="UP000006377">
    <property type="component" value="Chromosome"/>
</dbReference>
<dbReference type="SUPFAM" id="SSF52540">
    <property type="entry name" value="P-loop containing nucleoside triphosphate hydrolases"/>
    <property type="match status" value="1"/>
</dbReference>
<dbReference type="InterPro" id="IPR006555">
    <property type="entry name" value="ATP-dep_Helicase_C"/>
</dbReference>
<evidence type="ECO:0000313" key="6">
    <source>
        <dbReference type="EMBL" id="ABS62053.1"/>
    </source>
</evidence>
<dbReference type="SMART" id="SM00491">
    <property type="entry name" value="HELICc2"/>
    <property type="match status" value="1"/>
</dbReference>
<dbReference type="PANTHER" id="PTHR11472:SF34">
    <property type="entry name" value="REGULATOR OF TELOMERE ELONGATION HELICASE 1"/>
    <property type="match status" value="1"/>
</dbReference>
<dbReference type="GO" id="GO:0003678">
    <property type="term" value="F:DNA helicase activity"/>
    <property type="evidence" value="ECO:0007669"/>
    <property type="project" value="TreeGrafter"/>
</dbReference>
<dbReference type="GO" id="GO:0003676">
    <property type="term" value="F:nucleic acid binding"/>
    <property type="evidence" value="ECO:0007669"/>
    <property type="project" value="InterPro"/>
</dbReference>
<evidence type="ECO:0000256" key="2">
    <source>
        <dbReference type="ARBA" id="ARBA00022801"/>
    </source>
</evidence>
<feature type="domain" description="Helicase ATP-binding" evidence="5">
    <location>
        <begin position="221"/>
        <end position="533"/>
    </location>
</feature>
<keyword evidence="2" id="KW-0378">Hydrolase</keyword>
<dbReference type="KEGG" id="pla:Plav_0430"/>
<keyword evidence="6" id="KW-0347">Helicase</keyword>